<evidence type="ECO:0000256" key="1">
    <source>
        <dbReference type="SAM" id="MobiDB-lite"/>
    </source>
</evidence>
<keyword evidence="2" id="KW-1133">Transmembrane helix</keyword>
<accession>A0ABT7T8S6</accession>
<dbReference type="Pfam" id="PF05656">
    <property type="entry name" value="DUF805"/>
    <property type="match status" value="1"/>
</dbReference>
<feature type="transmembrane region" description="Helical" evidence="2">
    <location>
        <begin position="140"/>
        <end position="161"/>
    </location>
</feature>
<feature type="transmembrane region" description="Helical" evidence="2">
    <location>
        <begin position="42"/>
        <end position="60"/>
    </location>
</feature>
<reference evidence="3 4" key="1">
    <citation type="submission" date="2023-06" db="EMBL/GenBank/DDBJ databases">
        <authorList>
            <person name="Feng G."/>
            <person name="Li J."/>
            <person name="Zhu H."/>
        </authorList>
    </citation>
    <scope>NUCLEOTIDE SEQUENCE [LARGE SCALE GENOMIC DNA]</scope>
    <source>
        <strain evidence="3 4">RHCKG23</strain>
    </source>
</reference>
<evidence type="ECO:0000256" key="2">
    <source>
        <dbReference type="SAM" id="Phobius"/>
    </source>
</evidence>
<dbReference type="PANTHER" id="PTHR34980">
    <property type="entry name" value="INNER MEMBRANE PROTEIN-RELATED-RELATED"/>
    <property type="match status" value="1"/>
</dbReference>
<dbReference type="Proteomes" id="UP001237823">
    <property type="component" value="Unassembled WGS sequence"/>
</dbReference>
<keyword evidence="2" id="KW-0812">Transmembrane</keyword>
<name>A0ABT7T8S6_9MICO</name>
<evidence type="ECO:0000313" key="4">
    <source>
        <dbReference type="Proteomes" id="UP001237823"/>
    </source>
</evidence>
<feature type="region of interest" description="Disordered" evidence="1">
    <location>
        <begin position="185"/>
        <end position="204"/>
    </location>
</feature>
<comment type="caution">
    <text evidence="3">The sequence shown here is derived from an EMBL/GenBank/DDBJ whole genome shotgun (WGS) entry which is preliminary data.</text>
</comment>
<gene>
    <name evidence="3" type="ORF">QUG92_12785</name>
</gene>
<protein>
    <submittedName>
        <fullName evidence="3">DUF805 domain-containing protein</fullName>
    </submittedName>
</protein>
<dbReference type="EMBL" id="JAUCML010000008">
    <property type="protein sequence ID" value="MDM7885982.1"/>
    <property type="molecule type" value="Genomic_DNA"/>
</dbReference>
<organism evidence="3 4">
    <name type="scientific">Curtobacterium citri</name>
    <dbReference type="NCBI Taxonomy" id="3055139"/>
    <lineage>
        <taxon>Bacteria</taxon>
        <taxon>Bacillati</taxon>
        <taxon>Actinomycetota</taxon>
        <taxon>Actinomycetes</taxon>
        <taxon>Micrococcales</taxon>
        <taxon>Microbacteriaceae</taxon>
        <taxon>Curtobacterium</taxon>
    </lineage>
</organism>
<dbReference type="PANTHER" id="PTHR34980:SF2">
    <property type="entry name" value="INNER MEMBRANE PROTEIN YHAH-RELATED"/>
    <property type="match status" value="1"/>
</dbReference>
<dbReference type="RefSeq" id="WP_289459321.1">
    <property type="nucleotide sequence ID" value="NZ_JAUCML010000008.1"/>
</dbReference>
<keyword evidence="2" id="KW-0472">Membrane</keyword>
<sequence length="204" mass="22574">MGDRGEVLDQGPVDVGARPVVAWLRFWTQGWRFHGRASRSEYWWVLLLEAPVALGVWWLLQRAGLASHWTLSADPFGIVPAPQVTFRLVSSEHSWWGIGAGRDVRPSGWDLAVLAGLALTFVPRWSLLVRRLHDRDHSGAWILLMVCLGPFGALVLAVMVLRSSRPNGARFDRGLFAGRRDAPWSSTAVSAPAPEPPSEQHVSS</sequence>
<keyword evidence="4" id="KW-1185">Reference proteome</keyword>
<proteinExistence type="predicted"/>
<dbReference type="InterPro" id="IPR008523">
    <property type="entry name" value="DUF805"/>
</dbReference>
<evidence type="ECO:0000313" key="3">
    <source>
        <dbReference type="EMBL" id="MDM7885982.1"/>
    </source>
</evidence>